<gene>
    <name evidence="1" type="ORF">RB2654_15460</name>
</gene>
<evidence type="ECO:0000313" key="2">
    <source>
        <dbReference type="Proteomes" id="UP000002931"/>
    </source>
</evidence>
<protein>
    <submittedName>
        <fullName evidence="1">Uncharacterized protein</fullName>
    </submittedName>
</protein>
<comment type="caution">
    <text evidence="1">The sequence shown here is derived from an EMBL/GenBank/DDBJ whole genome shotgun (WGS) entry which is preliminary data.</text>
</comment>
<dbReference type="AlphaFoldDB" id="A3VHE1"/>
<accession>A3VHE1</accession>
<dbReference type="EMBL" id="AAMT01000008">
    <property type="protein sequence ID" value="EAQ12696.1"/>
    <property type="molecule type" value="Genomic_DNA"/>
</dbReference>
<organism evidence="1 2">
    <name type="scientific">Maritimibacter alkaliphilus HTCC2654</name>
    <dbReference type="NCBI Taxonomy" id="314271"/>
    <lineage>
        <taxon>Bacteria</taxon>
        <taxon>Pseudomonadati</taxon>
        <taxon>Pseudomonadota</taxon>
        <taxon>Alphaproteobacteria</taxon>
        <taxon>Rhodobacterales</taxon>
        <taxon>Roseobacteraceae</taxon>
        <taxon>Maritimibacter</taxon>
    </lineage>
</organism>
<dbReference type="HOGENOM" id="CLU_3382617_0_0_5"/>
<keyword evidence="2" id="KW-1185">Reference proteome</keyword>
<proteinExistence type="predicted"/>
<name>A3VHE1_9RHOB</name>
<dbReference type="Proteomes" id="UP000002931">
    <property type="component" value="Unassembled WGS sequence"/>
</dbReference>
<evidence type="ECO:0000313" key="1">
    <source>
        <dbReference type="EMBL" id="EAQ12696.1"/>
    </source>
</evidence>
<sequence>MVGSSGASRAIATARCAISSIVSAEVSEADTFA</sequence>
<reference evidence="1 2" key="1">
    <citation type="journal article" date="2010" name="J. Bacteriol.">
        <title>Genome sequences of Pelagibaca bermudensis HTCC2601T and Maritimibacter alkaliphilus HTCC2654T, the type strains of two marine Roseobacter genera.</title>
        <authorList>
            <person name="Thrash J.C."/>
            <person name="Cho J.C."/>
            <person name="Ferriera S."/>
            <person name="Johnson J."/>
            <person name="Vergin K.L."/>
            <person name="Giovannoni S.J."/>
        </authorList>
    </citation>
    <scope>NUCLEOTIDE SEQUENCE [LARGE SCALE GENOMIC DNA]</scope>
    <source>
        <strain evidence="1 2">HTCC2654</strain>
    </source>
</reference>